<dbReference type="HOGENOM" id="CLU_083043_0_0_4"/>
<dbReference type="Gene3D" id="3.40.50.300">
    <property type="entry name" value="P-loop containing nucleotide triphosphate hydrolases"/>
    <property type="match status" value="1"/>
</dbReference>
<protein>
    <submittedName>
        <fullName evidence="1">Uncharacterized protein</fullName>
    </submittedName>
</protein>
<organism evidence="1">
    <name type="scientific">Thiomonas intermedia (strain K12)</name>
    <name type="common">Thiobacillus intermedius</name>
    <dbReference type="NCBI Taxonomy" id="75379"/>
    <lineage>
        <taxon>Bacteria</taxon>
        <taxon>Pseudomonadati</taxon>
        <taxon>Pseudomonadota</taxon>
        <taxon>Betaproteobacteria</taxon>
        <taxon>Burkholderiales</taxon>
        <taxon>Thiomonas</taxon>
    </lineage>
</organism>
<dbReference type="EMBL" id="CP002021">
    <property type="protein sequence ID" value="ADG31248.1"/>
    <property type="molecule type" value="Genomic_DNA"/>
</dbReference>
<dbReference type="AlphaFoldDB" id="D5X2A2"/>
<dbReference type="PANTHER" id="PTHR13308">
    <property type="entry name" value="NEDD4-BINDING PROTEIN 2-LIKE 1"/>
    <property type="match status" value="1"/>
</dbReference>
<dbReference type="PANTHER" id="PTHR13308:SF40">
    <property type="entry name" value="NEDD4-BINDING PROTEIN 2-LIKE 1"/>
    <property type="match status" value="1"/>
</dbReference>
<accession>D5X2A2</accession>
<dbReference type="BioCyc" id="TINT75379:TINT_RS09450-MONOMER"/>
<evidence type="ECO:0000313" key="1">
    <source>
        <dbReference type="EMBL" id="ADG31248.1"/>
    </source>
</evidence>
<sequence>MEATEAFNTTPLHGNRIQVLGQTCRKVKPHAPVNTELVLIRGLPGAGKSTMAKVLALVGYVHFEADMFFVKDGTYCYDRTRIRDAHAWCQNMTREALTAGQRTVVSNTFTQRREIEPYLQMSRNVRIIEARGTWSNVHGVPDETLRVMAERWEEISA</sequence>
<dbReference type="SUPFAM" id="SSF52540">
    <property type="entry name" value="P-loop containing nucleoside triphosphate hydrolases"/>
    <property type="match status" value="1"/>
</dbReference>
<name>D5X2A2_THIK1</name>
<dbReference type="Pfam" id="PF13671">
    <property type="entry name" value="AAA_33"/>
    <property type="match status" value="1"/>
</dbReference>
<reference evidence="1" key="1">
    <citation type="submission" date="2010-04" db="EMBL/GenBank/DDBJ databases">
        <title>Complete sequence of Thiomonas intermedia K12.</title>
        <authorList>
            <consortium name="US DOE Joint Genome Institute"/>
            <person name="Lucas S."/>
            <person name="Copeland A."/>
            <person name="Lapidus A."/>
            <person name="Cheng J.-F."/>
            <person name="Bruce D."/>
            <person name="Goodwin L."/>
            <person name="Pitluck S."/>
            <person name="Davenport K."/>
            <person name="Detter J.C."/>
            <person name="Han C."/>
            <person name="Tapia R."/>
            <person name="Land M."/>
            <person name="Hauser L."/>
            <person name="Kyrpides N."/>
            <person name="Ovchinnikova G."/>
            <person name="Kerfeld C.A."/>
            <person name="Cannon G.C."/>
            <person name="Heinhorst S."/>
            <person name="Woyke T."/>
        </authorList>
    </citation>
    <scope>NUCLEOTIDE SEQUENCE [LARGE SCALE GENOMIC DNA]</scope>
    <source>
        <strain evidence="1">K12</strain>
    </source>
</reference>
<proteinExistence type="predicted"/>
<dbReference type="eggNOG" id="COG0645">
    <property type="taxonomic scope" value="Bacteria"/>
</dbReference>
<dbReference type="InterPro" id="IPR027417">
    <property type="entry name" value="P-loop_NTPase"/>
</dbReference>
<gene>
    <name evidence="1" type="ordered locus">Tint_1883</name>
</gene>
<dbReference type="STRING" id="75379.Tint_1883"/>
<dbReference type="KEGG" id="tin:Tint_1883"/>
<dbReference type="InterPro" id="IPR026302">
    <property type="entry name" value="NEDD4-bd_p2"/>
</dbReference>